<gene>
    <name evidence="1" type="ORF">Q0590_33780</name>
</gene>
<proteinExistence type="predicted"/>
<dbReference type="EMBL" id="JAUKPO010000051">
    <property type="protein sequence ID" value="MDO1451294.1"/>
    <property type="molecule type" value="Genomic_DNA"/>
</dbReference>
<comment type="caution">
    <text evidence="1">The sequence shown here is derived from an EMBL/GenBank/DDBJ whole genome shotgun (WGS) entry which is preliminary data.</text>
</comment>
<reference evidence="1" key="1">
    <citation type="submission" date="2023-07" db="EMBL/GenBank/DDBJ databases">
        <title>The genome sequence of Rhodocytophaga aerolata KACC 12507.</title>
        <authorList>
            <person name="Zhang X."/>
        </authorList>
    </citation>
    <scope>NUCLEOTIDE SEQUENCE</scope>
    <source>
        <strain evidence="1">KACC 12507</strain>
    </source>
</reference>
<evidence type="ECO:0000313" key="2">
    <source>
        <dbReference type="Proteomes" id="UP001168528"/>
    </source>
</evidence>
<dbReference type="Proteomes" id="UP001168528">
    <property type="component" value="Unassembled WGS sequence"/>
</dbReference>
<dbReference type="RefSeq" id="WP_302042093.1">
    <property type="nucleotide sequence ID" value="NZ_JAUKPO010000051.1"/>
</dbReference>
<organism evidence="1 2">
    <name type="scientific">Rhodocytophaga aerolata</name>
    <dbReference type="NCBI Taxonomy" id="455078"/>
    <lineage>
        <taxon>Bacteria</taxon>
        <taxon>Pseudomonadati</taxon>
        <taxon>Bacteroidota</taxon>
        <taxon>Cytophagia</taxon>
        <taxon>Cytophagales</taxon>
        <taxon>Rhodocytophagaceae</taxon>
        <taxon>Rhodocytophaga</taxon>
    </lineage>
</organism>
<dbReference type="Pfam" id="PF14081">
    <property type="entry name" value="DUF4262"/>
    <property type="match status" value="1"/>
</dbReference>
<keyword evidence="2" id="KW-1185">Reference proteome</keyword>
<dbReference type="InterPro" id="IPR025358">
    <property type="entry name" value="DUF4262"/>
</dbReference>
<protein>
    <submittedName>
        <fullName evidence="1">DUF4262 domain-containing protein</fullName>
    </submittedName>
</protein>
<evidence type="ECO:0000313" key="1">
    <source>
        <dbReference type="EMBL" id="MDO1451294.1"/>
    </source>
</evidence>
<accession>A0ABT8RH32</accession>
<name>A0ABT8RH32_9BACT</name>
<sequence length="153" mass="17974">MTELTKGDKKLLSDIEQHGWHVVLVGGDETGPGFGYSVGLYTTFNHPEIIIIGLKFDLMHILINNIGEEIRSGKQYEADHYYDDILDNYQCLMVKVDKQYYRDYVGYNLWYYKGEDFPLLQCIYPTIKGVYPWQKEWPEGIKDLQPILNKENR</sequence>